<accession>A0A4R5NHC9</accession>
<dbReference type="AlphaFoldDB" id="A0A4R5NHC9"/>
<name>A0A4R5NHC9_9LACO</name>
<evidence type="ECO:0000313" key="2">
    <source>
        <dbReference type="EMBL" id="TDG73238.1"/>
    </source>
</evidence>
<dbReference type="Proteomes" id="UP000294854">
    <property type="component" value="Unassembled WGS sequence"/>
</dbReference>
<dbReference type="OrthoDB" id="2319003at2"/>
<gene>
    <name evidence="2" type="ORF">C5L31_002000</name>
</gene>
<keyword evidence="3" id="KW-1185">Reference proteome</keyword>
<comment type="caution">
    <text evidence="2">The sequence shown here is derived from an EMBL/GenBank/DDBJ whole genome shotgun (WGS) entry which is preliminary data.</text>
</comment>
<evidence type="ECO:0000256" key="1">
    <source>
        <dbReference type="SAM" id="SignalP"/>
    </source>
</evidence>
<dbReference type="STRING" id="1122149.FD44_GL000836"/>
<reference evidence="2 3" key="1">
    <citation type="journal article" date="2019" name="Appl. Microbiol. Biotechnol.">
        <title>Uncovering carbohydrate metabolism through a genotype-phenotype association study of 56 lactic acid bacteria genomes.</title>
        <authorList>
            <person name="Buron-Moles G."/>
            <person name="Chailyan A."/>
            <person name="Dolejs I."/>
            <person name="Forster J."/>
            <person name="Miks M.H."/>
        </authorList>
    </citation>
    <scope>NUCLEOTIDE SEQUENCE [LARGE SCALE GENOMIC DNA]</scope>
    <source>
        <strain evidence="2 3">ATCC 49373</strain>
    </source>
</reference>
<dbReference type="RefSeq" id="WP_010620279.1">
    <property type="nucleotide sequence ID" value="NZ_PUFO01000088.1"/>
</dbReference>
<dbReference type="EMBL" id="PUFO01000088">
    <property type="protein sequence ID" value="TDG73238.1"/>
    <property type="molecule type" value="Genomic_DNA"/>
</dbReference>
<protein>
    <recommendedName>
        <fullName evidence="4">DUF4430 domain-containing protein</fullName>
    </recommendedName>
</protein>
<evidence type="ECO:0008006" key="4">
    <source>
        <dbReference type="Google" id="ProtNLM"/>
    </source>
</evidence>
<keyword evidence="1" id="KW-0732">Signal</keyword>
<feature type="chain" id="PRO_5038362668" description="DUF4430 domain-containing protein" evidence="1">
    <location>
        <begin position="24"/>
        <end position="146"/>
    </location>
</feature>
<feature type="signal peptide" evidence="1">
    <location>
        <begin position="1"/>
        <end position="23"/>
    </location>
</feature>
<evidence type="ECO:0000313" key="3">
    <source>
        <dbReference type="Proteomes" id="UP000294854"/>
    </source>
</evidence>
<sequence>MKNKKFILVALFALLLGVTAPMASVSAHPKYVTTPKLLRGKWYYHHSNKTQYIKITKYTFHVDNYKNGKKQPGSFTASGKKFIGKISMLHLSTHVSKKGYRLIGLSESNADWNLKKVKHHGKAALKCWSYNPKNLKLKMVSYYYHK</sequence>
<proteinExistence type="predicted"/>
<organism evidence="2 3">
    <name type="scientific">Secundilactobacillus malefermentans</name>
    <dbReference type="NCBI Taxonomy" id="176292"/>
    <lineage>
        <taxon>Bacteria</taxon>
        <taxon>Bacillati</taxon>
        <taxon>Bacillota</taxon>
        <taxon>Bacilli</taxon>
        <taxon>Lactobacillales</taxon>
        <taxon>Lactobacillaceae</taxon>
        <taxon>Secundilactobacillus</taxon>
    </lineage>
</organism>